<reference evidence="1 2" key="1">
    <citation type="journal article" date="2014" name="Int. J. Syst. Evol. Microbiol.">
        <title>Complete genome sequence of Corynebacterium casei LMG S-19264T (=DSM 44701T), isolated from a smear-ripened cheese.</title>
        <authorList>
            <consortium name="US DOE Joint Genome Institute (JGI-PGF)"/>
            <person name="Walter F."/>
            <person name="Albersmeier A."/>
            <person name="Kalinowski J."/>
            <person name="Ruckert C."/>
        </authorList>
    </citation>
    <scope>NUCLEOTIDE SEQUENCE [LARGE SCALE GENOMIC DNA]</scope>
    <source>
        <strain evidence="1 2">KCTC 32337</strain>
    </source>
</reference>
<name>A0A8H9M000_9ALTE</name>
<comment type="caution">
    <text evidence="1">The sequence shown here is derived from an EMBL/GenBank/DDBJ whole genome shotgun (WGS) entry which is preliminary data.</text>
</comment>
<evidence type="ECO:0000313" key="2">
    <source>
        <dbReference type="Proteomes" id="UP000622604"/>
    </source>
</evidence>
<evidence type="ECO:0000313" key="1">
    <source>
        <dbReference type="EMBL" id="GGZ61184.1"/>
    </source>
</evidence>
<dbReference type="Proteomes" id="UP000622604">
    <property type="component" value="Unassembled WGS sequence"/>
</dbReference>
<accession>A0A8H9M000</accession>
<sequence length="62" mass="7096">MKRMSYHLISIEMASHDIELIGEHFSLIGTKPIAHISERILSHFVSHKVKRKGTLKETTIQA</sequence>
<dbReference type="AlphaFoldDB" id="A0A8H9M000"/>
<organism evidence="1 2">
    <name type="scientific">Paraglaciecola chathamensis</name>
    <dbReference type="NCBI Taxonomy" id="368405"/>
    <lineage>
        <taxon>Bacteria</taxon>
        <taxon>Pseudomonadati</taxon>
        <taxon>Pseudomonadota</taxon>
        <taxon>Gammaproteobacteria</taxon>
        <taxon>Alteromonadales</taxon>
        <taxon>Alteromonadaceae</taxon>
        <taxon>Paraglaciecola</taxon>
    </lineage>
</organism>
<dbReference type="EMBL" id="BMZC01000004">
    <property type="protein sequence ID" value="GGZ61184.1"/>
    <property type="molecule type" value="Genomic_DNA"/>
</dbReference>
<gene>
    <name evidence="1" type="ORF">GCM10011274_19230</name>
</gene>
<proteinExistence type="predicted"/>
<protein>
    <submittedName>
        <fullName evidence="1">Uncharacterized protein</fullName>
    </submittedName>
</protein>